<dbReference type="PANTHER" id="PTHR22684:SF0">
    <property type="entry name" value="RIBOSOME QUALITY CONTROL COMPLEX SUBUNIT TCF25"/>
    <property type="match status" value="1"/>
</dbReference>
<dbReference type="PANTHER" id="PTHR22684">
    <property type="entry name" value="NULP1-RELATED"/>
    <property type="match status" value="1"/>
</dbReference>
<feature type="region of interest" description="Disordered" evidence="1">
    <location>
        <begin position="49"/>
        <end position="72"/>
    </location>
</feature>
<evidence type="ECO:0000256" key="1">
    <source>
        <dbReference type="SAM" id="MobiDB-lite"/>
    </source>
</evidence>
<reference evidence="3" key="1">
    <citation type="journal article" date="2011" name="BMC Genomics">
        <title>Characterization of the sesame (Sesamum indicum L.) global transcriptome using Illumina paired-end sequencing and development of EST-SSR markers.</title>
        <authorList>
            <person name="Wei W."/>
            <person name="Qi X."/>
            <person name="Wang L."/>
            <person name="Zhang Y."/>
            <person name="Hua W."/>
            <person name="Li D."/>
            <person name="Lv H."/>
            <person name="Zhang X."/>
        </authorList>
    </citation>
    <scope>NUCLEOTIDE SEQUENCE</scope>
</reference>
<dbReference type="OrthoDB" id="205993at2759"/>
<name>A0A6I9SJH9_SESIN</name>
<dbReference type="InterPro" id="IPR006994">
    <property type="entry name" value="TCF25/Rqc1"/>
</dbReference>
<evidence type="ECO:0000313" key="2">
    <source>
        <dbReference type="Proteomes" id="UP000504604"/>
    </source>
</evidence>
<proteinExistence type="predicted"/>
<dbReference type="Proteomes" id="UP000504604">
    <property type="component" value="Unplaced"/>
</dbReference>
<dbReference type="AlphaFoldDB" id="A0A6I9SJH9"/>
<sequence length="158" mass="17938">MPNVKAKKKKKKKKIMQDLCPRTENEVISSELMLEGLTLGASSSGHQKIAPYPATSQFVNKDSDNRTPKKHCNSSILQVDPKFLSAENELRRIFGSRVVKSHERSQLSVNSRLIRGGRRGNHNLKKTVLVSASQHWPRWDGSLTMELLESKDGVHYFR</sequence>
<accession>A0A6I9SJH9</accession>
<reference evidence="3" key="2">
    <citation type="submission" date="2025-08" db="UniProtKB">
        <authorList>
            <consortium name="RefSeq"/>
        </authorList>
    </citation>
    <scope>IDENTIFICATION</scope>
</reference>
<dbReference type="InParanoid" id="A0A6I9SJH9"/>
<organism evidence="2 3">
    <name type="scientific">Sesamum indicum</name>
    <name type="common">Oriental sesame</name>
    <name type="synonym">Sesamum orientale</name>
    <dbReference type="NCBI Taxonomy" id="4182"/>
    <lineage>
        <taxon>Eukaryota</taxon>
        <taxon>Viridiplantae</taxon>
        <taxon>Streptophyta</taxon>
        <taxon>Embryophyta</taxon>
        <taxon>Tracheophyta</taxon>
        <taxon>Spermatophyta</taxon>
        <taxon>Magnoliopsida</taxon>
        <taxon>eudicotyledons</taxon>
        <taxon>Gunneridae</taxon>
        <taxon>Pentapetalae</taxon>
        <taxon>asterids</taxon>
        <taxon>lamiids</taxon>
        <taxon>Lamiales</taxon>
        <taxon>Pedaliaceae</taxon>
        <taxon>Sesamum</taxon>
    </lineage>
</organism>
<keyword evidence="2" id="KW-1185">Reference proteome</keyword>
<protein>
    <submittedName>
        <fullName evidence="3">Uncharacterized protein LOC105155283</fullName>
    </submittedName>
</protein>
<dbReference type="RefSeq" id="XP_011069459.1">
    <property type="nucleotide sequence ID" value="XM_011071157.2"/>
</dbReference>
<dbReference type="GeneID" id="105155283"/>
<gene>
    <name evidence="3" type="primary">LOC105155283</name>
</gene>
<dbReference type="KEGG" id="sind:105155283"/>
<dbReference type="GO" id="GO:1990112">
    <property type="term" value="C:RQC complex"/>
    <property type="evidence" value="ECO:0007669"/>
    <property type="project" value="TreeGrafter"/>
</dbReference>
<evidence type="ECO:0000313" key="3">
    <source>
        <dbReference type="RefSeq" id="XP_011069459.1"/>
    </source>
</evidence>